<evidence type="ECO:0000256" key="6">
    <source>
        <dbReference type="ARBA" id="ARBA00022840"/>
    </source>
</evidence>
<dbReference type="STRING" id="857566.A0A1E3PI50"/>
<sequence>MEEDKRILSIQSHVVHGYVGNRSATFPLQLQGWDVDAINTVQFSNHTGYGSVKGTKTTSEELSSIYEGIKQAKFPYDALLTGYAPGQDGVDTIGKICTDIRQNNPECSWTCDPVMGDHGRLYVDESVIGVYKKIVLSGYVTLITPNQFEAELLTGIKVDSWEKVKSVIDYFHKVCKIPNVVISSLSFKDTPRFIYSVGSSLVEGAENKVFYYKFPSIDSYFTGTGDLFAALLTDRFYTYSKTLTAADLPLKVSLGEVLSVMTKVLERTMVAVKKAGFTGGVVGDAKSMSAAELRVIKCKDLLGSNEQTHEVHYI</sequence>
<dbReference type="OrthoDB" id="2104723at2759"/>
<evidence type="ECO:0000256" key="5">
    <source>
        <dbReference type="ARBA" id="ARBA00022777"/>
    </source>
</evidence>
<gene>
    <name evidence="8" type="ORF">NADFUDRAFT_46724</name>
</gene>
<keyword evidence="3" id="KW-0808">Transferase</keyword>
<evidence type="ECO:0000256" key="4">
    <source>
        <dbReference type="ARBA" id="ARBA00022741"/>
    </source>
</evidence>
<dbReference type="CDD" id="cd01173">
    <property type="entry name" value="pyridoxal_pyridoxamine_kinase"/>
    <property type="match status" value="1"/>
</dbReference>
<evidence type="ECO:0000256" key="1">
    <source>
        <dbReference type="ARBA" id="ARBA00008805"/>
    </source>
</evidence>
<organism evidence="8 9">
    <name type="scientific">Nadsonia fulvescens var. elongata DSM 6958</name>
    <dbReference type="NCBI Taxonomy" id="857566"/>
    <lineage>
        <taxon>Eukaryota</taxon>
        <taxon>Fungi</taxon>
        <taxon>Dikarya</taxon>
        <taxon>Ascomycota</taxon>
        <taxon>Saccharomycotina</taxon>
        <taxon>Dipodascomycetes</taxon>
        <taxon>Dipodascales</taxon>
        <taxon>Dipodascales incertae sedis</taxon>
        <taxon>Nadsonia</taxon>
    </lineage>
</organism>
<evidence type="ECO:0000313" key="9">
    <source>
        <dbReference type="Proteomes" id="UP000095009"/>
    </source>
</evidence>
<accession>A0A1E3PI50</accession>
<dbReference type="InterPro" id="IPR029056">
    <property type="entry name" value="Ribokinase-like"/>
</dbReference>
<keyword evidence="9" id="KW-1185">Reference proteome</keyword>
<feature type="domain" description="Pyridoxamine kinase/Phosphomethylpyrimidine kinase" evidence="7">
    <location>
        <begin position="105"/>
        <end position="236"/>
    </location>
</feature>
<evidence type="ECO:0000256" key="2">
    <source>
        <dbReference type="ARBA" id="ARBA00012104"/>
    </source>
</evidence>
<dbReference type="GO" id="GO:0008478">
    <property type="term" value="F:pyridoxal kinase activity"/>
    <property type="evidence" value="ECO:0007669"/>
    <property type="project" value="UniProtKB-EC"/>
</dbReference>
<protein>
    <recommendedName>
        <fullName evidence="2">pyridoxal kinase</fullName>
        <ecNumber evidence="2">2.7.1.35</ecNumber>
    </recommendedName>
</protein>
<dbReference type="GO" id="GO:0009443">
    <property type="term" value="P:pyridoxal 5'-phosphate salvage"/>
    <property type="evidence" value="ECO:0007669"/>
    <property type="project" value="InterPro"/>
</dbReference>
<dbReference type="Gene3D" id="3.40.1190.20">
    <property type="match status" value="1"/>
</dbReference>
<reference evidence="8 9" key="1">
    <citation type="journal article" date="2016" name="Proc. Natl. Acad. Sci. U.S.A.">
        <title>Comparative genomics of biotechnologically important yeasts.</title>
        <authorList>
            <person name="Riley R."/>
            <person name="Haridas S."/>
            <person name="Wolfe K.H."/>
            <person name="Lopes M.R."/>
            <person name="Hittinger C.T."/>
            <person name="Goeker M."/>
            <person name="Salamov A.A."/>
            <person name="Wisecaver J.H."/>
            <person name="Long T.M."/>
            <person name="Calvey C.H."/>
            <person name="Aerts A.L."/>
            <person name="Barry K.W."/>
            <person name="Choi C."/>
            <person name="Clum A."/>
            <person name="Coughlan A.Y."/>
            <person name="Deshpande S."/>
            <person name="Douglass A.P."/>
            <person name="Hanson S.J."/>
            <person name="Klenk H.-P."/>
            <person name="LaButti K.M."/>
            <person name="Lapidus A."/>
            <person name="Lindquist E.A."/>
            <person name="Lipzen A.M."/>
            <person name="Meier-Kolthoff J.P."/>
            <person name="Ohm R.A."/>
            <person name="Otillar R.P."/>
            <person name="Pangilinan J.L."/>
            <person name="Peng Y."/>
            <person name="Rokas A."/>
            <person name="Rosa C.A."/>
            <person name="Scheuner C."/>
            <person name="Sibirny A.A."/>
            <person name="Slot J.C."/>
            <person name="Stielow J.B."/>
            <person name="Sun H."/>
            <person name="Kurtzman C.P."/>
            <person name="Blackwell M."/>
            <person name="Grigoriev I.V."/>
            <person name="Jeffries T.W."/>
        </authorList>
    </citation>
    <scope>NUCLEOTIDE SEQUENCE [LARGE SCALE GENOMIC DNA]</scope>
    <source>
        <strain evidence="8 9">DSM 6958</strain>
    </source>
</reference>
<dbReference type="InterPro" id="IPR004625">
    <property type="entry name" value="PyrdxlKinase"/>
</dbReference>
<proteinExistence type="inferred from homology"/>
<name>A0A1E3PI50_9ASCO</name>
<dbReference type="Pfam" id="PF08543">
    <property type="entry name" value="Phos_pyr_kin"/>
    <property type="match status" value="1"/>
</dbReference>
<dbReference type="GO" id="GO:0005829">
    <property type="term" value="C:cytosol"/>
    <property type="evidence" value="ECO:0007669"/>
    <property type="project" value="TreeGrafter"/>
</dbReference>
<dbReference type="NCBIfam" id="TIGR00687">
    <property type="entry name" value="pyridox_kin"/>
    <property type="match status" value="1"/>
</dbReference>
<evidence type="ECO:0000259" key="7">
    <source>
        <dbReference type="Pfam" id="PF08543"/>
    </source>
</evidence>
<dbReference type="EMBL" id="KV454410">
    <property type="protein sequence ID" value="ODQ64894.1"/>
    <property type="molecule type" value="Genomic_DNA"/>
</dbReference>
<keyword evidence="5 8" id="KW-0418">Kinase</keyword>
<evidence type="ECO:0000256" key="3">
    <source>
        <dbReference type="ARBA" id="ARBA00022679"/>
    </source>
</evidence>
<dbReference type="EC" id="2.7.1.35" evidence="2"/>
<evidence type="ECO:0000313" key="8">
    <source>
        <dbReference type="EMBL" id="ODQ64894.1"/>
    </source>
</evidence>
<dbReference type="Proteomes" id="UP000095009">
    <property type="component" value="Unassembled WGS sequence"/>
</dbReference>
<keyword evidence="4" id="KW-0547">Nucleotide-binding</keyword>
<dbReference type="GO" id="GO:0005524">
    <property type="term" value="F:ATP binding"/>
    <property type="evidence" value="ECO:0007669"/>
    <property type="project" value="UniProtKB-KW"/>
</dbReference>
<dbReference type="PANTHER" id="PTHR10534:SF2">
    <property type="entry name" value="PYRIDOXAL KINASE"/>
    <property type="match status" value="1"/>
</dbReference>
<comment type="similarity">
    <text evidence="1">Belongs to the pyridoxine kinase family.</text>
</comment>
<dbReference type="AlphaFoldDB" id="A0A1E3PI50"/>
<dbReference type="PANTHER" id="PTHR10534">
    <property type="entry name" value="PYRIDOXAL KINASE"/>
    <property type="match status" value="1"/>
</dbReference>
<dbReference type="SUPFAM" id="SSF53613">
    <property type="entry name" value="Ribokinase-like"/>
    <property type="match status" value="1"/>
</dbReference>
<keyword evidence="6" id="KW-0067">ATP-binding</keyword>
<dbReference type="InterPro" id="IPR013749">
    <property type="entry name" value="PM/HMP-P_kinase-1"/>
</dbReference>